<gene>
    <name evidence="1" type="ORF">ABXS05_04240</name>
</gene>
<dbReference type="RefSeq" id="WP_367623038.1">
    <property type="nucleotide sequence ID" value="NZ_JBFNQD010000001.1"/>
</dbReference>
<organism evidence="1 2">
    <name type="scientific">Labrys neptuniae</name>
    <dbReference type="NCBI Taxonomy" id="376174"/>
    <lineage>
        <taxon>Bacteria</taxon>
        <taxon>Pseudomonadati</taxon>
        <taxon>Pseudomonadota</taxon>
        <taxon>Alphaproteobacteria</taxon>
        <taxon>Hyphomicrobiales</taxon>
        <taxon>Xanthobacteraceae</taxon>
        <taxon>Labrys</taxon>
    </lineage>
</organism>
<comment type="caution">
    <text evidence="1">The sequence shown here is derived from an EMBL/GenBank/DDBJ whole genome shotgun (WGS) entry which is preliminary data.</text>
</comment>
<dbReference type="Proteomes" id="UP001555786">
    <property type="component" value="Unassembled WGS sequence"/>
</dbReference>
<dbReference type="EMBL" id="JBFNQD010000001">
    <property type="protein sequence ID" value="MEW9304732.1"/>
    <property type="molecule type" value="Genomic_DNA"/>
</dbReference>
<accession>A0ABV3PGH2</accession>
<evidence type="ECO:0008006" key="3">
    <source>
        <dbReference type="Google" id="ProtNLM"/>
    </source>
</evidence>
<keyword evidence="2" id="KW-1185">Reference proteome</keyword>
<sequence length="126" mass="14136">MTKRIPAPHFVETYIDAIGVEPTIQFLLKFGGGTIHLHSDPGPEGALAQAIGLENARALGQHLRRGHIKVPVAKQWIARQLFAYGWQKSKIARRLHVTDETVRLYLKGFEQGSADPITSRQLDLFR</sequence>
<protein>
    <recommendedName>
        <fullName evidence="3">Helix-turn-helix domain-containing protein</fullName>
    </recommendedName>
</protein>
<name>A0ABV3PGH2_9HYPH</name>
<evidence type="ECO:0000313" key="2">
    <source>
        <dbReference type="Proteomes" id="UP001555786"/>
    </source>
</evidence>
<reference evidence="1 2" key="1">
    <citation type="submission" date="2024-07" db="EMBL/GenBank/DDBJ databases">
        <title>Description of Labrys sedimenti sp. nov., isolated from a diclofenac-degrading enrichment culture.</title>
        <authorList>
            <person name="Tancsics A."/>
            <person name="Csepanyi A."/>
        </authorList>
    </citation>
    <scope>NUCLEOTIDE SEQUENCE [LARGE SCALE GENOMIC DNA]</scope>
    <source>
        <strain evidence="1 2">LMG 23578</strain>
    </source>
</reference>
<proteinExistence type="predicted"/>
<evidence type="ECO:0000313" key="1">
    <source>
        <dbReference type="EMBL" id="MEW9304732.1"/>
    </source>
</evidence>